<dbReference type="AlphaFoldDB" id="A0A0F9EVJ7"/>
<sequence length="567" mass="57354">PTLMVADGDPVPTIAENAEIEPGSQLFICDPGLPGAFSASDPQFNNDGGIAFLATVDQPTQPDIEAIFYKASAIDPAKAVAVGGQSCPSGLPLGGTLTPLFAFVIIDMDSKINTNVLYRGLCDYPAPPDLEFMAVGQAGSNGTKFIAEGELAPGGAGGTITIPVSGSLAGAGTLRASGAAGCSAPCGGGGGGKIIVSGEPGTPPQKVVITGDTWFSGEPVGDVTFTDFDITIPPIILPDDSVIFQATASAPYGSGYFVRNADGTTEKLVLENDPAYAGGSIGPITFGGGGGGGWAGGGGNYGAVVVGISDSYDAGDPAFQRVTAYPSGELIDYVGEPLDGGNSIGAILSTHVSDDGSESGSTAEAGPLSCPFSSCQATLGKPVFAVIIDEGDGISWLDEGLNKCGIDADGDGSLDWSFDLDRDGDCDVDPHRRDIFVEIDYMSCMVAPVDVAPADSDPDDDLPADCMEDGASTCDDGLDNGPDGYTDDADPDCHTDGNASDFATYNGTFSEDGVTACNDGLDNGPDGYTDDADPDCHVHMPTGVAEDGITGVYSCEDGIDPDGDNPE</sequence>
<feature type="non-terminal residue" evidence="1">
    <location>
        <position position="1"/>
    </location>
</feature>
<evidence type="ECO:0000313" key="1">
    <source>
        <dbReference type="EMBL" id="KKL48975.1"/>
    </source>
</evidence>
<dbReference type="EMBL" id="LAZR01033129">
    <property type="protein sequence ID" value="KKL48975.1"/>
    <property type="molecule type" value="Genomic_DNA"/>
</dbReference>
<feature type="non-terminal residue" evidence="1">
    <location>
        <position position="567"/>
    </location>
</feature>
<organism evidence="1">
    <name type="scientific">marine sediment metagenome</name>
    <dbReference type="NCBI Taxonomy" id="412755"/>
    <lineage>
        <taxon>unclassified sequences</taxon>
        <taxon>metagenomes</taxon>
        <taxon>ecological metagenomes</taxon>
    </lineage>
</organism>
<gene>
    <name evidence="1" type="ORF">LCGC14_2320140</name>
</gene>
<comment type="caution">
    <text evidence="1">The sequence shown here is derived from an EMBL/GenBank/DDBJ whole genome shotgun (WGS) entry which is preliminary data.</text>
</comment>
<protein>
    <submittedName>
        <fullName evidence="1">Uncharacterized protein</fullName>
    </submittedName>
</protein>
<name>A0A0F9EVJ7_9ZZZZ</name>
<reference evidence="1" key="1">
    <citation type="journal article" date="2015" name="Nature">
        <title>Complex archaea that bridge the gap between prokaryotes and eukaryotes.</title>
        <authorList>
            <person name="Spang A."/>
            <person name="Saw J.H."/>
            <person name="Jorgensen S.L."/>
            <person name="Zaremba-Niedzwiedzka K."/>
            <person name="Martijn J."/>
            <person name="Lind A.E."/>
            <person name="van Eijk R."/>
            <person name="Schleper C."/>
            <person name="Guy L."/>
            <person name="Ettema T.J."/>
        </authorList>
    </citation>
    <scope>NUCLEOTIDE SEQUENCE</scope>
</reference>
<accession>A0A0F9EVJ7</accession>
<proteinExistence type="predicted"/>